<dbReference type="NCBIfam" id="TIGR00231">
    <property type="entry name" value="small_GTP"/>
    <property type="match status" value="1"/>
</dbReference>
<dbReference type="KEGG" id="tee:Tel_14420"/>
<evidence type="ECO:0000256" key="4">
    <source>
        <dbReference type="ARBA" id="ARBA00022723"/>
    </source>
</evidence>
<dbReference type="PANTHER" id="PTHR42714">
    <property type="entry name" value="TRNA MODIFICATION GTPASE GTPBP3"/>
    <property type="match status" value="1"/>
</dbReference>
<dbReference type="FunFam" id="3.30.1360.120:FF:000001">
    <property type="entry name" value="tRNA modification GTPase MnmE"/>
    <property type="match status" value="1"/>
</dbReference>
<dbReference type="CDD" id="cd04164">
    <property type="entry name" value="trmE"/>
    <property type="match status" value="1"/>
</dbReference>
<keyword evidence="2 10" id="KW-0963">Cytoplasm</keyword>
<keyword evidence="3 10" id="KW-0819">tRNA processing</keyword>
<comment type="subunit">
    <text evidence="10">Homodimer. Heterotetramer of two MnmE and two MnmG subunits.</text>
</comment>
<sequence>MQDSNDTIAAIATPPGRGGVGIVRVSGARAPQIAAAVLGQCPAARHAAYLPFRDSDDSVLDQGIALYFPGPNSFTGEDVLELQGHGGPVVLDLLLSRVVALGARLAQPGEFSRRAFLNDKLDLAQAEAIADLIEAASVQAARSALRSLQGEFSQRIHALVEAMIKLRMYVEAAIDFPEEEIDFLSDSAVTAQLQDLITHLNTILAEAQQGCLLREGMNVVIAGQPNAGKSSLLNQLAQRELAIVTEIAGTTRDTLRQEISIDGLPLHIIDTAGLRDSSDTVERIGIERAWSEIQQADRILLLIDDAAGITAADQAIIDKLPDDIAVTVVRNKIDLSDSRAGVADGPLGQEIALSAKTGAGLELLSRHLKQCVGYQGNAEGNFMARRRHVDALRRALEWVLHGQQALQKHQAGELLAEDLRLAQEALNEITGAFGSDDLLGRIFSSFCIGK</sequence>
<keyword evidence="9 10" id="KW-0342">GTP-binding</keyword>
<dbReference type="Gene3D" id="3.30.1360.120">
    <property type="entry name" value="Probable tRNA modification gtpase trme, domain 1"/>
    <property type="match status" value="1"/>
</dbReference>
<accession>A0A0S2TGH4</accession>
<dbReference type="InterPro" id="IPR027417">
    <property type="entry name" value="P-loop_NTPase"/>
</dbReference>
<keyword evidence="6 10" id="KW-0378">Hydrolase</keyword>
<gene>
    <name evidence="10" type="primary">mnmE</name>
    <name evidence="10" type="synonym">trmE</name>
    <name evidence="13" type="ORF">Tel_14420</name>
</gene>
<keyword evidence="8 10" id="KW-0630">Potassium</keyword>
<keyword evidence="7 10" id="KW-0460">Magnesium</keyword>
<comment type="subcellular location">
    <subcellularLocation>
        <location evidence="10">Cytoplasm</location>
    </subcellularLocation>
</comment>
<dbReference type="InterPro" id="IPR006073">
    <property type="entry name" value="GTP-bd"/>
</dbReference>
<dbReference type="InterPro" id="IPR018948">
    <property type="entry name" value="GTP-bd_TrmE_N"/>
</dbReference>
<comment type="cofactor">
    <cofactor evidence="10">
        <name>K(+)</name>
        <dbReference type="ChEBI" id="CHEBI:29103"/>
    </cofactor>
    <text evidence="10">Binds 1 potassium ion per subunit.</text>
</comment>
<dbReference type="GO" id="GO:0003924">
    <property type="term" value="F:GTPase activity"/>
    <property type="evidence" value="ECO:0007669"/>
    <property type="project" value="UniProtKB-UniRule"/>
</dbReference>
<keyword evidence="5 10" id="KW-0547">Nucleotide-binding</keyword>
<dbReference type="SUPFAM" id="SSF52540">
    <property type="entry name" value="P-loop containing nucleoside triphosphate hydrolases"/>
    <property type="match status" value="1"/>
</dbReference>
<name>A0A0S2TGH4_9GAMM</name>
<dbReference type="AlphaFoldDB" id="A0A0S2TGH4"/>
<dbReference type="Gene3D" id="3.40.50.300">
    <property type="entry name" value="P-loop containing nucleotide triphosphate hydrolases"/>
    <property type="match status" value="1"/>
</dbReference>
<protein>
    <recommendedName>
        <fullName evidence="10">tRNA modification GTPase MnmE</fullName>
        <ecNumber evidence="10">3.6.-.-</ecNumber>
    </recommendedName>
</protein>
<feature type="binding site" evidence="10">
    <location>
        <position position="230"/>
    </location>
    <ligand>
        <name>Mg(2+)</name>
        <dbReference type="ChEBI" id="CHEBI:18420"/>
    </ligand>
</feature>
<evidence type="ECO:0000256" key="1">
    <source>
        <dbReference type="ARBA" id="ARBA00011043"/>
    </source>
</evidence>
<feature type="binding site" evidence="10">
    <location>
        <position position="24"/>
    </location>
    <ligand>
        <name>(6S)-5-formyl-5,6,7,8-tetrahydrofolate</name>
        <dbReference type="ChEBI" id="CHEBI:57457"/>
    </ligand>
</feature>
<keyword evidence="14" id="KW-1185">Reference proteome</keyword>
<evidence type="ECO:0000256" key="9">
    <source>
        <dbReference type="ARBA" id="ARBA00023134"/>
    </source>
</evidence>
<dbReference type="GO" id="GO:0005525">
    <property type="term" value="F:GTP binding"/>
    <property type="evidence" value="ECO:0007669"/>
    <property type="project" value="UniProtKB-UniRule"/>
</dbReference>
<evidence type="ECO:0000256" key="6">
    <source>
        <dbReference type="ARBA" id="ARBA00022801"/>
    </source>
</evidence>
<dbReference type="InterPro" id="IPR031168">
    <property type="entry name" value="G_TrmE"/>
</dbReference>
<dbReference type="GO" id="GO:0002098">
    <property type="term" value="P:tRNA wobble uridine modification"/>
    <property type="evidence" value="ECO:0007669"/>
    <property type="project" value="TreeGrafter"/>
</dbReference>
<comment type="similarity">
    <text evidence="1 10 11">Belongs to the TRAFAC class TrmE-Era-EngA-EngB-Septin-like GTPase superfamily. TrmE GTPase family.</text>
</comment>
<evidence type="ECO:0000256" key="5">
    <source>
        <dbReference type="ARBA" id="ARBA00022741"/>
    </source>
</evidence>
<proteinExistence type="inferred from homology"/>
<keyword evidence="4 10" id="KW-0479">Metal-binding</keyword>
<dbReference type="GO" id="GO:0005829">
    <property type="term" value="C:cytosol"/>
    <property type="evidence" value="ECO:0007669"/>
    <property type="project" value="TreeGrafter"/>
</dbReference>
<evidence type="ECO:0000256" key="10">
    <source>
        <dbReference type="HAMAP-Rule" id="MF_00379"/>
    </source>
</evidence>
<evidence type="ECO:0000256" key="7">
    <source>
        <dbReference type="ARBA" id="ARBA00022842"/>
    </source>
</evidence>
<comment type="caution">
    <text evidence="10">Lacks conserved residue(s) required for the propagation of feature annotation.</text>
</comment>
<dbReference type="PANTHER" id="PTHR42714:SF2">
    <property type="entry name" value="TRNA MODIFICATION GTPASE GTPBP3, MITOCHONDRIAL"/>
    <property type="match status" value="1"/>
</dbReference>
<dbReference type="STRING" id="1748243.Tel_14420"/>
<feature type="binding site" evidence="10">
    <location>
        <position position="250"/>
    </location>
    <ligand>
        <name>K(+)</name>
        <dbReference type="ChEBI" id="CHEBI:29103"/>
    </ligand>
</feature>
<dbReference type="NCBIfam" id="NF003661">
    <property type="entry name" value="PRK05291.1-3"/>
    <property type="match status" value="1"/>
</dbReference>
<feature type="binding site" evidence="10">
    <location>
        <begin position="226"/>
        <end position="231"/>
    </location>
    <ligand>
        <name>GTP</name>
        <dbReference type="ChEBI" id="CHEBI:37565"/>
    </ligand>
</feature>
<evidence type="ECO:0000256" key="8">
    <source>
        <dbReference type="ARBA" id="ARBA00022958"/>
    </source>
</evidence>
<dbReference type="EC" id="3.6.-.-" evidence="10"/>
<evidence type="ECO:0000256" key="2">
    <source>
        <dbReference type="ARBA" id="ARBA00022490"/>
    </source>
</evidence>
<dbReference type="PRINTS" id="PR00449">
    <property type="entry name" value="RASTRNSFRMNG"/>
</dbReference>
<dbReference type="HAMAP" id="MF_00379">
    <property type="entry name" value="GTPase_MnmE"/>
    <property type="match status" value="1"/>
</dbReference>
<feature type="binding site" evidence="10">
    <location>
        <position position="450"/>
    </location>
    <ligand>
        <name>(6S)-5-formyl-5,6,7,8-tetrahydrofolate</name>
        <dbReference type="ChEBI" id="CHEBI:57457"/>
    </ligand>
</feature>
<comment type="function">
    <text evidence="10">Exhibits a very high intrinsic GTPase hydrolysis rate. Involved in the addition of a carboxymethylaminomethyl (cmnm) group at the wobble position (U34) of certain tRNAs, forming tRNA-cmnm(5)s(2)U34.</text>
</comment>
<organism evidence="13 14">
    <name type="scientific">Candidatus Tenderia electrophaga</name>
    <dbReference type="NCBI Taxonomy" id="1748243"/>
    <lineage>
        <taxon>Bacteria</taxon>
        <taxon>Pseudomonadati</taxon>
        <taxon>Pseudomonadota</taxon>
        <taxon>Gammaproteobacteria</taxon>
        <taxon>Candidatus Tenderiales</taxon>
        <taxon>Candidatus Tenderiaceae</taxon>
        <taxon>Candidatus Tenderia</taxon>
    </lineage>
</organism>
<feature type="binding site" evidence="10">
    <location>
        <position position="247"/>
    </location>
    <ligand>
        <name>K(+)</name>
        <dbReference type="ChEBI" id="CHEBI:29103"/>
    </ligand>
</feature>
<dbReference type="EMBL" id="CP013099">
    <property type="protein sequence ID" value="ALP54239.1"/>
    <property type="molecule type" value="Genomic_DNA"/>
</dbReference>
<evidence type="ECO:0000313" key="14">
    <source>
        <dbReference type="Proteomes" id="UP000055136"/>
    </source>
</evidence>
<dbReference type="GO" id="GO:0046872">
    <property type="term" value="F:metal ion binding"/>
    <property type="evidence" value="ECO:0007669"/>
    <property type="project" value="UniProtKB-KW"/>
</dbReference>
<feature type="binding site" evidence="10">
    <location>
        <position position="245"/>
    </location>
    <ligand>
        <name>K(+)</name>
        <dbReference type="ChEBI" id="CHEBI:29103"/>
    </ligand>
</feature>
<dbReference type="InterPro" id="IPR005225">
    <property type="entry name" value="Small_GTP-bd"/>
</dbReference>
<feature type="binding site" evidence="10">
    <location>
        <begin position="245"/>
        <end position="251"/>
    </location>
    <ligand>
        <name>GTP</name>
        <dbReference type="ChEBI" id="CHEBI:37565"/>
    </ligand>
</feature>
<feature type="domain" description="TrmE-type G" evidence="12">
    <location>
        <begin position="216"/>
        <end position="373"/>
    </location>
</feature>
<dbReference type="InterPro" id="IPR004520">
    <property type="entry name" value="GTPase_MnmE"/>
</dbReference>
<evidence type="ECO:0000256" key="3">
    <source>
        <dbReference type="ARBA" id="ARBA00022694"/>
    </source>
</evidence>
<dbReference type="PROSITE" id="PS51709">
    <property type="entry name" value="G_TRME"/>
    <property type="match status" value="1"/>
</dbReference>
<dbReference type="Gene3D" id="1.20.120.430">
    <property type="entry name" value="tRNA modification GTPase MnmE domain 2"/>
    <property type="match status" value="1"/>
</dbReference>
<dbReference type="GO" id="GO:0030488">
    <property type="term" value="P:tRNA methylation"/>
    <property type="evidence" value="ECO:0007669"/>
    <property type="project" value="TreeGrafter"/>
</dbReference>
<reference evidence="13" key="1">
    <citation type="submission" date="2015-10" db="EMBL/GenBank/DDBJ databases">
        <title>Description of Candidatus Tenderia electrophaga gen. nov, sp. nov., an Uncultivated Electroautotroph from a Biocathode Enrichment.</title>
        <authorList>
            <person name="Eddie B.J."/>
            <person name="Malanoski A.P."/>
            <person name="Wang Z."/>
            <person name="Hall R.J."/>
            <person name="Oh S.D."/>
            <person name="Heiner C."/>
            <person name="Lin B."/>
            <person name="Strycharz-Glaven S.M."/>
        </authorList>
    </citation>
    <scope>NUCLEOTIDE SEQUENCE [LARGE SCALE GENOMIC DNA]</scope>
    <source>
        <strain evidence="13">NRL1</strain>
    </source>
</reference>
<evidence type="ECO:0000259" key="12">
    <source>
        <dbReference type="PROSITE" id="PS51709"/>
    </source>
</evidence>
<feature type="binding site" evidence="10">
    <location>
        <position position="226"/>
    </location>
    <ligand>
        <name>K(+)</name>
        <dbReference type="ChEBI" id="CHEBI:29103"/>
    </ligand>
</feature>
<dbReference type="InterPro" id="IPR027266">
    <property type="entry name" value="TrmE/GcvT-like"/>
</dbReference>
<dbReference type="InterPro" id="IPR027368">
    <property type="entry name" value="MnmE_dom2"/>
</dbReference>
<evidence type="ECO:0000313" key="13">
    <source>
        <dbReference type="EMBL" id="ALP54239.1"/>
    </source>
</evidence>
<dbReference type="NCBIfam" id="TIGR00450">
    <property type="entry name" value="mnmE_trmE_thdF"/>
    <property type="match status" value="1"/>
</dbReference>
<dbReference type="SUPFAM" id="SSF116878">
    <property type="entry name" value="TrmE connector domain"/>
    <property type="match status" value="1"/>
</dbReference>
<dbReference type="InterPro" id="IPR025867">
    <property type="entry name" value="MnmE_helical"/>
</dbReference>
<dbReference type="Pfam" id="PF01926">
    <property type="entry name" value="MMR_HSR1"/>
    <property type="match status" value="1"/>
</dbReference>
<dbReference type="CDD" id="cd14858">
    <property type="entry name" value="TrmE_N"/>
    <property type="match status" value="1"/>
</dbReference>
<feature type="binding site" evidence="10">
    <location>
        <position position="120"/>
    </location>
    <ligand>
        <name>(6S)-5-formyl-5,6,7,8-tetrahydrofolate</name>
        <dbReference type="ChEBI" id="CHEBI:57457"/>
    </ligand>
</feature>
<feature type="binding site" evidence="10">
    <location>
        <position position="81"/>
    </location>
    <ligand>
        <name>(6S)-5-formyl-5,6,7,8-tetrahydrofolate</name>
        <dbReference type="ChEBI" id="CHEBI:57457"/>
    </ligand>
</feature>
<dbReference type="Pfam" id="PF10396">
    <property type="entry name" value="TrmE_N"/>
    <property type="match status" value="1"/>
</dbReference>
<evidence type="ECO:0000256" key="11">
    <source>
        <dbReference type="RuleBase" id="RU003313"/>
    </source>
</evidence>
<dbReference type="Proteomes" id="UP000055136">
    <property type="component" value="Chromosome"/>
</dbReference>
<feature type="binding site" evidence="10">
    <location>
        <position position="251"/>
    </location>
    <ligand>
        <name>Mg(2+)</name>
        <dbReference type="ChEBI" id="CHEBI:18420"/>
    </ligand>
</feature>
<dbReference type="Pfam" id="PF12631">
    <property type="entry name" value="MnmE_helical"/>
    <property type="match status" value="1"/>
</dbReference>
<feature type="binding site" evidence="10">
    <location>
        <begin position="270"/>
        <end position="273"/>
    </location>
    <ligand>
        <name>GTP</name>
        <dbReference type="ChEBI" id="CHEBI:37565"/>
    </ligand>
</feature>